<dbReference type="InterPro" id="IPR002937">
    <property type="entry name" value="Amino_oxidase"/>
</dbReference>
<keyword evidence="7" id="KW-0274">FAD</keyword>
<dbReference type="Gene3D" id="3.90.660.10">
    <property type="match status" value="1"/>
</dbReference>
<reference evidence="9" key="1">
    <citation type="submission" date="2023-07" db="EMBL/GenBank/DDBJ databases">
        <authorList>
            <consortium name="CYATHOMIX"/>
        </authorList>
    </citation>
    <scope>NUCLEOTIDE SEQUENCE</scope>
    <source>
        <strain evidence="9">N/A</strain>
    </source>
</reference>
<keyword evidence="7" id="KW-0285">Flavoprotein</keyword>
<evidence type="ECO:0000256" key="5">
    <source>
        <dbReference type="ARBA" id="ARBA00048448"/>
    </source>
</evidence>
<dbReference type="EC" id="1.4.3.-" evidence="7"/>
<evidence type="ECO:0000256" key="2">
    <source>
        <dbReference type="ARBA" id="ARBA00004362"/>
    </source>
</evidence>
<feature type="binding site" evidence="6">
    <location>
        <begin position="39"/>
        <end position="40"/>
    </location>
    <ligand>
        <name>FAD</name>
        <dbReference type="ChEBI" id="CHEBI:57692"/>
    </ligand>
</feature>
<comment type="similarity">
    <text evidence="3 7">Belongs to the flavin monoamine oxidase family.</text>
</comment>
<gene>
    <name evidence="9" type="ORF">CYNAS_LOCUS1704</name>
</gene>
<feature type="domain" description="Amine oxidase" evidence="8">
    <location>
        <begin position="17"/>
        <end position="470"/>
    </location>
</feature>
<dbReference type="GO" id="GO:0008131">
    <property type="term" value="F:primary methylamine oxidase activity"/>
    <property type="evidence" value="ECO:0007669"/>
    <property type="project" value="UniProtKB-ARBA"/>
</dbReference>
<dbReference type="SUPFAM" id="SSF54373">
    <property type="entry name" value="FAD-linked reductases, C-terminal domain"/>
    <property type="match status" value="1"/>
</dbReference>
<keyword evidence="7" id="KW-1133">Transmembrane helix</keyword>
<dbReference type="GO" id="GO:0005741">
    <property type="term" value="C:mitochondrial outer membrane"/>
    <property type="evidence" value="ECO:0007669"/>
    <property type="project" value="UniProtKB-SubCell"/>
</dbReference>
<evidence type="ECO:0000256" key="6">
    <source>
        <dbReference type="PIRSR" id="PIRSR601613-1"/>
    </source>
</evidence>
<keyword evidence="7" id="KW-0812">Transmembrane</keyword>
<accession>A0AA36DL50</accession>
<dbReference type="PANTHER" id="PTHR43563:SF14">
    <property type="entry name" value="AMINE OXIDASE"/>
    <property type="match status" value="1"/>
</dbReference>
<dbReference type="InterPro" id="IPR050703">
    <property type="entry name" value="Flavin_MAO"/>
</dbReference>
<comment type="cofactor">
    <cofactor evidence="1 7">
        <name>FAD</name>
        <dbReference type="ChEBI" id="CHEBI:57692"/>
    </cofactor>
</comment>
<dbReference type="EMBL" id="CATQJL010000001">
    <property type="protein sequence ID" value="CAJ0589721.1"/>
    <property type="molecule type" value="Genomic_DNA"/>
</dbReference>
<dbReference type="Gene3D" id="3.50.50.60">
    <property type="entry name" value="FAD/NAD(P)-binding domain"/>
    <property type="match status" value="1"/>
</dbReference>
<comment type="subcellular location">
    <subcellularLocation>
        <location evidence="2">Mitochondrion outer membrane</location>
        <topology evidence="2">Single-pass type IV membrane protein</topology>
        <orientation evidence="2">Cytoplasmic side</orientation>
    </subcellularLocation>
</comment>
<evidence type="ECO:0000256" key="4">
    <source>
        <dbReference type="ARBA" id="ARBA00023002"/>
    </source>
</evidence>
<evidence type="ECO:0000256" key="3">
    <source>
        <dbReference type="ARBA" id="ARBA00005995"/>
    </source>
</evidence>
<dbReference type="InterPro" id="IPR036188">
    <property type="entry name" value="FAD/NAD-bd_sf"/>
</dbReference>
<evidence type="ECO:0000313" key="10">
    <source>
        <dbReference type="Proteomes" id="UP001176961"/>
    </source>
</evidence>
<feature type="binding site" evidence="6">
    <location>
        <position position="247"/>
    </location>
    <ligand>
        <name>FAD</name>
        <dbReference type="ChEBI" id="CHEBI:57692"/>
    </ligand>
</feature>
<sequence>MQVDSPKYDVIVVGAGLAGLSAARELLKREPALKILVLEAKNRVGGRTLTVPMKAAGGKTHVDVGASWVSRDQKHMLELVNDFHLKTSSQYCDGVAWCQFGVSKPKRYGSSKLIRQVPLKDAFDVWWNMRKMDKLAQKVNLSDLFSWDLAAKLDETSVAQWIRQNAWGRSAQDILEITIRALYGVEPNRVNMLYHLAVCKSAGSLTKLLSGDDDGALALRVEGGTNQIASRLAEEIGSSRIRLKQAVHRIEVDEANGLTRLHYTSPETSQKSVLACSQVILAIPPNQCARIDFWPILPYLKRRAFEAGVTGNTIKFVITYETAFWREEGWSGEIISSGRTTKRGEVLPVICAYDYCSNTRTPAIVGMISEEYADLAKSDRCNVVVQDLMRFFGDHAMLKFIDYQEKDWSLDLFGGGGSSVVMPCGTMYSWQFLKDPFLTIHFAGSETANHWIGYMEGAIESGLRSAHEVLQQLGYYDSVSYTILKGTVYDNDYRPPQAYTTYYREKKRPWLRRLFFFSALCLGIFALSKKYRLSYTARVIRPLEKYMVRYTTGLNWP</sequence>
<dbReference type="PRINTS" id="PR00757">
    <property type="entry name" value="AMINEOXDASEF"/>
</dbReference>
<evidence type="ECO:0000313" key="9">
    <source>
        <dbReference type="EMBL" id="CAJ0589721.1"/>
    </source>
</evidence>
<evidence type="ECO:0000256" key="7">
    <source>
        <dbReference type="RuleBase" id="RU362067"/>
    </source>
</evidence>
<feature type="transmembrane region" description="Helical" evidence="7">
    <location>
        <begin position="510"/>
        <end position="528"/>
    </location>
</feature>
<keyword evidence="10" id="KW-1185">Reference proteome</keyword>
<evidence type="ECO:0000256" key="1">
    <source>
        <dbReference type="ARBA" id="ARBA00001974"/>
    </source>
</evidence>
<dbReference type="GO" id="GO:0097621">
    <property type="term" value="F:monoamine oxidase activity"/>
    <property type="evidence" value="ECO:0007669"/>
    <property type="project" value="UniProtKB-EC"/>
</dbReference>
<proteinExistence type="inferred from homology"/>
<protein>
    <recommendedName>
        <fullName evidence="7">Amine oxidase</fullName>
        <ecNumber evidence="7">1.4.3.-</ecNumber>
    </recommendedName>
</protein>
<dbReference type="PANTHER" id="PTHR43563">
    <property type="entry name" value="AMINE OXIDASE"/>
    <property type="match status" value="1"/>
</dbReference>
<organism evidence="9 10">
    <name type="scientific">Cylicocyclus nassatus</name>
    <name type="common">Nematode worm</name>
    <dbReference type="NCBI Taxonomy" id="53992"/>
    <lineage>
        <taxon>Eukaryota</taxon>
        <taxon>Metazoa</taxon>
        <taxon>Ecdysozoa</taxon>
        <taxon>Nematoda</taxon>
        <taxon>Chromadorea</taxon>
        <taxon>Rhabditida</taxon>
        <taxon>Rhabditina</taxon>
        <taxon>Rhabditomorpha</taxon>
        <taxon>Strongyloidea</taxon>
        <taxon>Strongylidae</taxon>
        <taxon>Cylicocyclus</taxon>
    </lineage>
</organism>
<comment type="caution">
    <text evidence="9">The sequence shown here is derived from an EMBL/GenBank/DDBJ whole genome shotgun (WGS) entry which is preliminary data.</text>
</comment>
<dbReference type="Pfam" id="PF01593">
    <property type="entry name" value="Amino_oxidase"/>
    <property type="match status" value="1"/>
</dbReference>
<keyword evidence="4 7" id="KW-0560">Oxidoreductase</keyword>
<dbReference type="Proteomes" id="UP001176961">
    <property type="component" value="Unassembled WGS sequence"/>
</dbReference>
<name>A0AA36DL50_CYLNA</name>
<dbReference type="AlphaFoldDB" id="A0AA36DL50"/>
<comment type="catalytic activity">
    <reaction evidence="5">
        <text>a secondary aliphatic amine + O2 + H2O = a primary amine + an aldehyde + H2O2</text>
        <dbReference type="Rhea" id="RHEA:26414"/>
        <dbReference type="ChEBI" id="CHEBI:15377"/>
        <dbReference type="ChEBI" id="CHEBI:15379"/>
        <dbReference type="ChEBI" id="CHEBI:16240"/>
        <dbReference type="ChEBI" id="CHEBI:17478"/>
        <dbReference type="ChEBI" id="CHEBI:58855"/>
        <dbReference type="ChEBI" id="CHEBI:65296"/>
        <dbReference type="EC" id="1.4.3.4"/>
    </reaction>
</comment>
<dbReference type="Gene3D" id="1.10.405.10">
    <property type="entry name" value="Guanine Nucleotide Dissociation Inhibitor, domain 1"/>
    <property type="match status" value="1"/>
</dbReference>
<keyword evidence="7" id="KW-0472">Membrane</keyword>
<dbReference type="SUPFAM" id="SSF51905">
    <property type="entry name" value="FAD/NAD(P)-binding domain"/>
    <property type="match status" value="1"/>
</dbReference>
<dbReference type="InterPro" id="IPR001613">
    <property type="entry name" value="Flavin_amine_oxidase"/>
</dbReference>
<feature type="binding site" evidence="6">
    <location>
        <position position="446"/>
    </location>
    <ligand>
        <name>FAD</name>
        <dbReference type="ChEBI" id="CHEBI:57692"/>
    </ligand>
</feature>
<evidence type="ECO:0000259" key="8">
    <source>
        <dbReference type="Pfam" id="PF01593"/>
    </source>
</evidence>